<name>A0ABW4DM20_9LACO</name>
<protein>
    <submittedName>
        <fullName evidence="5">SDR family NAD(P)-dependent oxidoreductase</fullName>
    </submittedName>
</protein>
<dbReference type="Gene3D" id="3.40.50.720">
    <property type="entry name" value="NAD(P)-binding Rossmann-like Domain"/>
    <property type="match status" value="1"/>
</dbReference>
<evidence type="ECO:0000256" key="1">
    <source>
        <dbReference type="ARBA" id="ARBA00006484"/>
    </source>
</evidence>
<evidence type="ECO:0000256" key="4">
    <source>
        <dbReference type="RuleBase" id="RU000363"/>
    </source>
</evidence>
<evidence type="ECO:0000313" key="6">
    <source>
        <dbReference type="Proteomes" id="UP001597244"/>
    </source>
</evidence>
<dbReference type="PRINTS" id="PR00081">
    <property type="entry name" value="GDHRDH"/>
</dbReference>
<proteinExistence type="inferred from homology"/>
<dbReference type="RefSeq" id="WP_125576352.1">
    <property type="nucleotide sequence ID" value="NZ_JBHTOF010000022.1"/>
</dbReference>
<comment type="caution">
    <text evidence="5">The sequence shown here is derived from an EMBL/GenBank/DDBJ whole genome shotgun (WGS) entry which is preliminary data.</text>
</comment>
<evidence type="ECO:0000313" key="5">
    <source>
        <dbReference type="EMBL" id="MFD1465029.1"/>
    </source>
</evidence>
<keyword evidence="3" id="KW-0560">Oxidoreductase</keyword>
<dbReference type="SUPFAM" id="SSF51735">
    <property type="entry name" value="NAD(P)-binding Rossmann-fold domains"/>
    <property type="match status" value="1"/>
</dbReference>
<dbReference type="PANTHER" id="PTHR43490">
    <property type="entry name" value="(+)-NEOMENTHOL DEHYDROGENASE"/>
    <property type="match status" value="1"/>
</dbReference>
<dbReference type="InterPro" id="IPR002347">
    <property type="entry name" value="SDR_fam"/>
</dbReference>
<sequence length="252" mass="26757">MTESKQVITLITGADKGIGFETAKELDQKGQHILVGARDQQRGEKAVEKLEAAGVQATFIQLDVTNKAQIAAAAEKIKADYGYLSILINNAGIAMGQHQPASEMSTETMRQEFDVNFFGLVDVTQAMIPLLKAGQPAKIINVSSNMGSLGLATDPNSRFYNVSSLGYQASKASVDFATILLSKELITEGITVNSVNPGWTATNFGGRSSESIKPAGMQDVAMGAAQIVKMASLPLADPQTGTFTENEGTLPW</sequence>
<evidence type="ECO:0000256" key="2">
    <source>
        <dbReference type="ARBA" id="ARBA00022857"/>
    </source>
</evidence>
<gene>
    <name evidence="5" type="ORF">ACFQ4L_02850</name>
</gene>
<comment type="similarity">
    <text evidence="1 4">Belongs to the short-chain dehydrogenases/reductases (SDR) family.</text>
</comment>
<dbReference type="PRINTS" id="PR00080">
    <property type="entry name" value="SDRFAMILY"/>
</dbReference>
<organism evidence="5 6">
    <name type="scientific">Lapidilactobacillus mulanensis</name>
    <dbReference type="NCBI Taxonomy" id="2485999"/>
    <lineage>
        <taxon>Bacteria</taxon>
        <taxon>Bacillati</taxon>
        <taxon>Bacillota</taxon>
        <taxon>Bacilli</taxon>
        <taxon>Lactobacillales</taxon>
        <taxon>Lactobacillaceae</taxon>
        <taxon>Lapidilactobacillus</taxon>
    </lineage>
</organism>
<dbReference type="Proteomes" id="UP001597244">
    <property type="component" value="Unassembled WGS sequence"/>
</dbReference>
<dbReference type="InterPro" id="IPR036291">
    <property type="entry name" value="NAD(P)-bd_dom_sf"/>
</dbReference>
<keyword evidence="6" id="KW-1185">Reference proteome</keyword>
<evidence type="ECO:0000256" key="3">
    <source>
        <dbReference type="ARBA" id="ARBA00023002"/>
    </source>
</evidence>
<dbReference type="EMBL" id="JBHTOF010000022">
    <property type="protein sequence ID" value="MFD1465029.1"/>
    <property type="molecule type" value="Genomic_DNA"/>
</dbReference>
<keyword evidence="2" id="KW-0521">NADP</keyword>
<accession>A0ABW4DM20</accession>
<reference evidence="6" key="1">
    <citation type="journal article" date="2019" name="Int. J. Syst. Evol. Microbiol.">
        <title>The Global Catalogue of Microorganisms (GCM) 10K type strain sequencing project: providing services to taxonomists for standard genome sequencing and annotation.</title>
        <authorList>
            <consortium name="The Broad Institute Genomics Platform"/>
            <consortium name="The Broad Institute Genome Sequencing Center for Infectious Disease"/>
            <person name="Wu L."/>
            <person name="Ma J."/>
        </authorList>
    </citation>
    <scope>NUCLEOTIDE SEQUENCE [LARGE SCALE GENOMIC DNA]</scope>
    <source>
        <strain evidence="6">CCM 8951</strain>
    </source>
</reference>
<dbReference type="Pfam" id="PF00106">
    <property type="entry name" value="adh_short"/>
    <property type="match status" value="1"/>
</dbReference>
<dbReference type="PANTHER" id="PTHR43490:SF99">
    <property type="entry name" value="SHORT-CHAIN DEHYDROGENASE_REDUCTASE"/>
    <property type="match status" value="1"/>
</dbReference>